<reference evidence="2 3" key="1">
    <citation type="journal article" date="2019" name="Philos. Trans. R. Soc. Lond., B, Biol. Sci.">
        <title>Ant behaviour and brain gene expression of defending hosts depend on the ecological success of the intruding social parasite.</title>
        <authorList>
            <person name="Kaur R."/>
            <person name="Stoldt M."/>
            <person name="Jongepier E."/>
            <person name="Feldmeyer B."/>
            <person name="Menzel F."/>
            <person name="Bornberg-Bauer E."/>
            <person name="Foitzik S."/>
        </authorList>
    </citation>
    <scope>NUCLEOTIDE SEQUENCE [LARGE SCALE GENOMIC DNA]</scope>
    <source>
        <tissue evidence="2">Whole body</tissue>
    </source>
</reference>
<feature type="region of interest" description="Disordered" evidence="1">
    <location>
        <begin position="80"/>
        <end position="100"/>
    </location>
</feature>
<protein>
    <submittedName>
        <fullName evidence="2">Flagellar attachment zone protein 1-like protein</fullName>
    </submittedName>
</protein>
<accession>A0A4S2KS51</accession>
<dbReference type="Proteomes" id="UP000310200">
    <property type="component" value="Unassembled WGS sequence"/>
</dbReference>
<keyword evidence="2" id="KW-0966">Cell projection</keyword>
<keyword evidence="2" id="KW-0969">Cilium</keyword>
<feature type="non-terminal residue" evidence="2">
    <location>
        <position position="1"/>
    </location>
</feature>
<gene>
    <name evidence="2" type="ORF">DBV15_13000</name>
</gene>
<keyword evidence="2" id="KW-0282">Flagellum</keyword>
<dbReference type="InterPro" id="IPR036691">
    <property type="entry name" value="Endo/exonu/phosph_ase_sf"/>
</dbReference>
<organism evidence="2 3">
    <name type="scientific">Temnothorax longispinosus</name>
    <dbReference type="NCBI Taxonomy" id="300112"/>
    <lineage>
        <taxon>Eukaryota</taxon>
        <taxon>Metazoa</taxon>
        <taxon>Ecdysozoa</taxon>
        <taxon>Arthropoda</taxon>
        <taxon>Hexapoda</taxon>
        <taxon>Insecta</taxon>
        <taxon>Pterygota</taxon>
        <taxon>Neoptera</taxon>
        <taxon>Endopterygota</taxon>
        <taxon>Hymenoptera</taxon>
        <taxon>Apocrita</taxon>
        <taxon>Aculeata</taxon>
        <taxon>Formicoidea</taxon>
        <taxon>Formicidae</taxon>
        <taxon>Myrmicinae</taxon>
        <taxon>Temnothorax</taxon>
    </lineage>
</organism>
<proteinExistence type="predicted"/>
<evidence type="ECO:0000313" key="2">
    <source>
        <dbReference type="EMBL" id="TGZ52570.1"/>
    </source>
</evidence>
<comment type="caution">
    <text evidence="2">The sequence shown here is derived from an EMBL/GenBank/DDBJ whole genome shotgun (WGS) entry which is preliminary data.</text>
</comment>
<dbReference type="Gene3D" id="3.60.10.10">
    <property type="entry name" value="Endonuclease/exonuclease/phosphatase"/>
    <property type="match status" value="1"/>
</dbReference>
<evidence type="ECO:0000313" key="3">
    <source>
        <dbReference type="Proteomes" id="UP000310200"/>
    </source>
</evidence>
<dbReference type="AlphaFoldDB" id="A0A4S2KS51"/>
<name>A0A4S2KS51_9HYME</name>
<evidence type="ECO:0000256" key="1">
    <source>
        <dbReference type="SAM" id="MobiDB-lite"/>
    </source>
</evidence>
<keyword evidence="3" id="KW-1185">Reference proteome</keyword>
<dbReference type="STRING" id="300112.A0A4S2KS51"/>
<sequence>KIEERGWAILNGSFGREGGWTYIGDLGSSVIDYVLGNDRAGEEINMVEEGIRTESDHVPLEVELTGPRVMETGRRKKEMELERSDWTEEGKREYHEKCEG</sequence>
<feature type="non-terminal residue" evidence="2">
    <location>
        <position position="100"/>
    </location>
</feature>
<dbReference type="EMBL" id="QBLH01001240">
    <property type="protein sequence ID" value="TGZ52570.1"/>
    <property type="molecule type" value="Genomic_DNA"/>
</dbReference>